<sequence>MQAHPFESAKETPPIEVKLASRHSTPRQNLPLEISKGQPDAQTRNGPYPPEPGKVTGRKDQPPPTYNPPRPPGQPSASSHGRTREAHQLPPPKAK</sequence>
<dbReference type="EMBL" id="JASCZI010032305">
    <property type="protein sequence ID" value="MED6128109.1"/>
    <property type="molecule type" value="Genomic_DNA"/>
</dbReference>
<keyword evidence="3" id="KW-1185">Reference proteome</keyword>
<gene>
    <name evidence="2" type="ORF">PIB30_094545</name>
</gene>
<accession>A0ABU6RW01</accession>
<organism evidence="2 3">
    <name type="scientific">Stylosanthes scabra</name>
    <dbReference type="NCBI Taxonomy" id="79078"/>
    <lineage>
        <taxon>Eukaryota</taxon>
        <taxon>Viridiplantae</taxon>
        <taxon>Streptophyta</taxon>
        <taxon>Embryophyta</taxon>
        <taxon>Tracheophyta</taxon>
        <taxon>Spermatophyta</taxon>
        <taxon>Magnoliopsida</taxon>
        <taxon>eudicotyledons</taxon>
        <taxon>Gunneridae</taxon>
        <taxon>Pentapetalae</taxon>
        <taxon>rosids</taxon>
        <taxon>fabids</taxon>
        <taxon>Fabales</taxon>
        <taxon>Fabaceae</taxon>
        <taxon>Papilionoideae</taxon>
        <taxon>50 kb inversion clade</taxon>
        <taxon>dalbergioids sensu lato</taxon>
        <taxon>Dalbergieae</taxon>
        <taxon>Pterocarpus clade</taxon>
        <taxon>Stylosanthes</taxon>
    </lineage>
</organism>
<protein>
    <submittedName>
        <fullName evidence="2">Uncharacterized protein</fullName>
    </submittedName>
</protein>
<dbReference type="Proteomes" id="UP001341840">
    <property type="component" value="Unassembled WGS sequence"/>
</dbReference>
<reference evidence="2 3" key="1">
    <citation type="journal article" date="2023" name="Plants (Basel)">
        <title>Bridging the Gap: Combining Genomics and Transcriptomics Approaches to Understand Stylosanthes scabra, an Orphan Legume from the Brazilian Caatinga.</title>
        <authorList>
            <person name="Ferreira-Neto J.R.C."/>
            <person name="da Silva M.D."/>
            <person name="Binneck E."/>
            <person name="de Melo N.F."/>
            <person name="da Silva R.H."/>
            <person name="de Melo A.L.T.M."/>
            <person name="Pandolfi V."/>
            <person name="Bustamante F.O."/>
            <person name="Brasileiro-Vidal A.C."/>
            <person name="Benko-Iseppon A.M."/>
        </authorList>
    </citation>
    <scope>NUCLEOTIDE SEQUENCE [LARGE SCALE GENOMIC DNA]</scope>
    <source>
        <tissue evidence="2">Leaves</tissue>
    </source>
</reference>
<name>A0ABU6RW01_9FABA</name>
<proteinExistence type="predicted"/>
<evidence type="ECO:0000313" key="3">
    <source>
        <dbReference type="Proteomes" id="UP001341840"/>
    </source>
</evidence>
<evidence type="ECO:0000256" key="1">
    <source>
        <dbReference type="SAM" id="MobiDB-lite"/>
    </source>
</evidence>
<feature type="region of interest" description="Disordered" evidence="1">
    <location>
        <begin position="1"/>
        <end position="95"/>
    </location>
</feature>
<feature type="compositionally biased region" description="Pro residues" evidence="1">
    <location>
        <begin position="62"/>
        <end position="74"/>
    </location>
</feature>
<evidence type="ECO:0000313" key="2">
    <source>
        <dbReference type="EMBL" id="MED6128109.1"/>
    </source>
</evidence>
<comment type="caution">
    <text evidence="2">The sequence shown here is derived from an EMBL/GenBank/DDBJ whole genome shotgun (WGS) entry which is preliminary data.</text>
</comment>